<accession>A0A7V8VES3</accession>
<dbReference type="Proteomes" id="UP000542342">
    <property type="component" value="Unassembled WGS sequence"/>
</dbReference>
<dbReference type="SUPFAM" id="SSF56300">
    <property type="entry name" value="Metallo-dependent phosphatases"/>
    <property type="match status" value="1"/>
</dbReference>
<reference evidence="3 4" key="1">
    <citation type="submission" date="2020-07" db="EMBL/GenBank/DDBJ databases">
        <title>Thermogemmata thermophila gen. nov., sp. nov., a novel moderate thermophilic planctomycete from a Kamchatka hot spring.</title>
        <authorList>
            <person name="Elcheninov A.G."/>
            <person name="Podosokorskaya O.A."/>
            <person name="Kovaleva O.L."/>
            <person name="Novikov A."/>
            <person name="Bonch-Osmolovskaya E.A."/>
            <person name="Toshchakov S.V."/>
            <person name="Kublanov I.V."/>
        </authorList>
    </citation>
    <scope>NUCLEOTIDE SEQUENCE [LARGE SCALE GENOMIC DNA]</scope>
    <source>
        <strain evidence="3 4">2918</strain>
    </source>
</reference>
<organism evidence="3 4">
    <name type="scientific">Thermogemmata fonticola</name>
    <dbReference type="NCBI Taxonomy" id="2755323"/>
    <lineage>
        <taxon>Bacteria</taxon>
        <taxon>Pseudomonadati</taxon>
        <taxon>Planctomycetota</taxon>
        <taxon>Planctomycetia</taxon>
        <taxon>Gemmatales</taxon>
        <taxon>Gemmataceae</taxon>
        <taxon>Thermogemmata</taxon>
    </lineage>
</organism>
<dbReference type="PANTHER" id="PTHR43143">
    <property type="entry name" value="METALLOPHOSPHOESTERASE, CALCINEURIN SUPERFAMILY"/>
    <property type="match status" value="1"/>
</dbReference>
<dbReference type="InterPro" id="IPR004843">
    <property type="entry name" value="Calcineurin-like_PHP"/>
</dbReference>
<protein>
    <submittedName>
        <fullName evidence="3">Metallophosphoesterase</fullName>
    </submittedName>
</protein>
<evidence type="ECO:0000313" key="3">
    <source>
        <dbReference type="EMBL" id="MBA2226710.1"/>
    </source>
</evidence>
<dbReference type="Pfam" id="PF00149">
    <property type="entry name" value="Metallophos"/>
    <property type="match status" value="1"/>
</dbReference>
<feature type="signal peptide" evidence="1">
    <location>
        <begin position="1"/>
        <end position="21"/>
    </location>
</feature>
<keyword evidence="4" id="KW-1185">Reference proteome</keyword>
<dbReference type="GO" id="GO:0016787">
    <property type="term" value="F:hydrolase activity"/>
    <property type="evidence" value="ECO:0007669"/>
    <property type="project" value="InterPro"/>
</dbReference>
<evidence type="ECO:0000313" key="4">
    <source>
        <dbReference type="Proteomes" id="UP000542342"/>
    </source>
</evidence>
<dbReference type="Gene3D" id="3.60.21.10">
    <property type="match status" value="1"/>
</dbReference>
<dbReference type="AlphaFoldDB" id="A0A7V8VES3"/>
<dbReference type="InterPro" id="IPR051918">
    <property type="entry name" value="STPP_CPPED1"/>
</dbReference>
<comment type="caution">
    <text evidence="3">The sequence shown here is derived from an EMBL/GenBank/DDBJ whole genome shotgun (WGS) entry which is preliminary data.</text>
</comment>
<evidence type="ECO:0000259" key="2">
    <source>
        <dbReference type="Pfam" id="PF00149"/>
    </source>
</evidence>
<name>A0A7V8VES3_9BACT</name>
<dbReference type="InterPro" id="IPR029052">
    <property type="entry name" value="Metallo-depent_PP-like"/>
</dbReference>
<sequence length="431" mass="48210">MRSLLLVGMTAALLGGAVWLAQTQSAVGPQAGGPAGSDPNQIQIEKGAKNPWTSLQINADPEQFQFAVVADRTGGHRPKVFSQAVHRINLLQPEFVVSVGDLIEGYTLKEDVVTQEWQEFDGYVRHFAMPFFYVPGNHDLTNPMQVRVWDERYGRRYYSFLYKNVLFLCLSSESPPDGMGTIDPQQQKWVAQVLAAHPNVRWTFVFLHKPLWTDRDLEKNGWAAVEQALAGRNYTVFCGHVHRYQLFRRHGMDYYQLATTGGGSRMRGVDYGEFDHIAWVTMKKDRPVIAQVLLDGILPPDLRVPDSDEKGVPVKKVATYPAGGVVTLNGQPLPRAAVTLHRYIETSKTYRAVSDGWTDETGRFQLSTYTRFDGAPEGEFVVTVRLAPKLLNLGGPAEKSPIPERYSTPARSPLRVKITPAANDLKLELTD</sequence>
<proteinExistence type="predicted"/>
<gene>
    <name evidence="3" type="ORF">H0921_11115</name>
</gene>
<dbReference type="RefSeq" id="WP_194538153.1">
    <property type="nucleotide sequence ID" value="NZ_JACEFB010000007.1"/>
</dbReference>
<evidence type="ECO:0000256" key="1">
    <source>
        <dbReference type="SAM" id="SignalP"/>
    </source>
</evidence>
<dbReference type="EMBL" id="JACEFB010000007">
    <property type="protein sequence ID" value="MBA2226710.1"/>
    <property type="molecule type" value="Genomic_DNA"/>
</dbReference>
<keyword evidence="1" id="KW-0732">Signal</keyword>
<dbReference type="PANTHER" id="PTHR43143:SF1">
    <property type="entry name" value="SERINE_THREONINE-PROTEIN PHOSPHATASE CPPED1"/>
    <property type="match status" value="1"/>
</dbReference>
<feature type="chain" id="PRO_5031146346" evidence="1">
    <location>
        <begin position="22"/>
        <end position="431"/>
    </location>
</feature>
<feature type="domain" description="Calcineurin-like phosphoesterase" evidence="2">
    <location>
        <begin position="83"/>
        <end position="244"/>
    </location>
</feature>